<dbReference type="InterPro" id="IPR023468">
    <property type="entry name" value="Riboflavin_kinase"/>
</dbReference>
<dbReference type="InterPro" id="IPR014729">
    <property type="entry name" value="Rossmann-like_a/b/a_fold"/>
</dbReference>
<dbReference type="Gene3D" id="2.40.30.30">
    <property type="entry name" value="Riboflavin kinase-like"/>
    <property type="match status" value="1"/>
</dbReference>
<name>A0A2J6WFV3_9BACT</name>
<keyword evidence="12" id="KW-0511">Multifunctional enzyme</keyword>
<dbReference type="InterPro" id="IPR002606">
    <property type="entry name" value="Riboflavin_kinase_bac"/>
</dbReference>
<comment type="similarity">
    <text evidence="15">Belongs to the ribF family.</text>
</comment>
<keyword evidence="4 15" id="KW-0285">Flavoprotein</keyword>
<comment type="pathway">
    <text evidence="3 15">Cofactor biosynthesis; FMN biosynthesis; FMN from riboflavin (ATP route): step 1/1.</text>
</comment>
<dbReference type="EC" id="2.7.1.26" evidence="15"/>
<protein>
    <recommendedName>
        <fullName evidence="15">Riboflavin biosynthesis protein</fullName>
    </recommendedName>
    <domain>
        <recommendedName>
            <fullName evidence="15">Riboflavin kinase</fullName>
            <ecNumber evidence="15">2.7.1.26</ecNumber>
        </recommendedName>
        <alternativeName>
            <fullName evidence="15">Flavokinase</fullName>
        </alternativeName>
    </domain>
    <domain>
        <recommendedName>
            <fullName evidence="15">FMN adenylyltransferase</fullName>
            <ecNumber evidence="15">2.7.7.2</ecNumber>
        </recommendedName>
        <alternativeName>
            <fullName evidence="15">FAD pyrophosphorylase</fullName>
        </alternativeName>
        <alternativeName>
            <fullName evidence="15">FAD synthase</fullName>
        </alternativeName>
    </domain>
</protein>
<dbReference type="SMART" id="SM00904">
    <property type="entry name" value="Flavokinase"/>
    <property type="match status" value="1"/>
</dbReference>
<dbReference type="GO" id="GO:0005524">
    <property type="term" value="F:ATP binding"/>
    <property type="evidence" value="ECO:0007669"/>
    <property type="project" value="UniProtKB-UniRule"/>
</dbReference>
<evidence type="ECO:0000256" key="6">
    <source>
        <dbReference type="ARBA" id="ARBA00022679"/>
    </source>
</evidence>
<dbReference type="InterPro" id="IPR023465">
    <property type="entry name" value="Riboflavin_kinase_dom_sf"/>
</dbReference>
<comment type="catalytic activity">
    <reaction evidence="13 15">
        <text>riboflavin + ATP = FMN + ADP + H(+)</text>
        <dbReference type="Rhea" id="RHEA:14357"/>
        <dbReference type="ChEBI" id="CHEBI:15378"/>
        <dbReference type="ChEBI" id="CHEBI:30616"/>
        <dbReference type="ChEBI" id="CHEBI:57986"/>
        <dbReference type="ChEBI" id="CHEBI:58210"/>
        <dbReference type="ChEBI" id="CHEBI:456216"/>
        <dbReference type="EC" id="2.7.1.26"/>
    </reaction>
</comment>
<comment type="caution">
    <text evidence="17">The sequence shown here is derived from an EMBL/GenBank/DDBJ whole genome shotgun (WGS) entry which is preliminary data.</text>
</comment>
<evidence type="ECO:0000256" key="8">
    <source>
        <dbReference type="ARBA" id="ARBA00022741"/>
    </source>
</evidence>
<evidence type="ECO:0000256" key="7">
    <source>
        <dbReference type="ARBA" id="ARBA00022695"/>
    </source>
</evidence>
<comment type="catalytic activity">
    <reaction evidence="14 15">
        <text>FMN + ATP + H(+) = FAD + diphosphate</text>
        <dbReference type="Rhea" id="RHEA:17237"/>
        <dbReference type="ChEBI" id="CHEBI:15378"/>
        <dbReference type="ChEBI" id="CHEBI:30616"/>
        <dbReference type="ChEBI" id="CHEBI:33019"/>
        <dbReference type="ChEBI" id="CHEBI:57692"/>
        <dbReference type="ChEBI" id="CHEBI:58210"/>
        <dbReference type="EC" id="2.7.7.2"/>
    </reaction>
</comment>
<proteinExistence type="inferred from homology"/>
<dbReference type="PANTHER" id="PTHR22749">
    <property type="entry name" value="RIBOFLAVIN KINASE/FMN ADENYLYLTRANSFERASE"/>
    <property type="match status" value="1"/>
</dbReference>
<keyword evidence="10 15" id="KW-0274">FAD</keyword>
<evidence type="ECO:0000313" key="18">
    <source>
        <dbReference type="Proteomes" id="UP000237040"/>
    </source>
</evidence>
<dbReference type="GO" id="GO:0003919">
    <property type="term" value="F:FMN adenylyltransferase activity"/>
    <property type="evidence" value="ECO:0007669"/>
    <property type="project" value="UniProtKB-UniRule"/>
</dbReference>
<dbReference type="PIRSF" id="PIRSF004491">
    <property type="entry name" value="FAD_Synth"/>
    <property type="match status" value="1"/>
</dbReference>
<comment type="pathway">
    <text evidence="2 15">Cofactor biosynthesis; FAD biosynthesis; FAD from FMN: step 1/1.</text>
</comment>
<reference evidence="17 18" key="1">
    <citation type="submission" date="2018-01" db="EMBL/GenBank/DDBJ databases">
        <title>Metagenomic assembled genomes from two thermal pools in the Uzon Caldera, Kamchatka, Russia.</title>
        <authorList>
            <person name="Wilkins L."/>
            <person name="Ettinger C."/>
        </authorList>
    </citation>
    <scope>NUCLEOTIDE SEQUENCE [LARGE SCALE GENOMIC DNA]</scope>
    <source>
        <strain evidence="17">ZAV-07</strain>
    </source>
</reference>
<evidence type="ECO:0000256" key="10">
    <source>
        <dbReference type="ARBA" id="ARBA00022827"/>
    </source>
</evidence>
<dbReference type="Pfam" id="PF01687">
    <property type="entry name" value="Flavokinase"/>
    <property type="match status" value="1"/>
</dbReference>
<dbReference type="UniPathway" id="UPA00277">
    <property type="reaction ID" value="UER00407"/>
</dbReference>
<dbReference type="UniPathway" id="UPA00276">
    <property type="reaction ID" value="UER00406"/>
</dbReference>
<keyword evidence="7 15" id="KW-0548">Nucleotidyltransferase</keyword>
<dbReference type="AlphaFoldDB" id="A0A2J6WFV3"/>
<comment type="function">
    <text evidence="1">Catalyzes the phosphorylation of riboflavin to FMN followed by the adenylation of FMN to FAD.</text>
</comment>
<evidence type="ECO:0000256" key="2">
    <source>
        <dbReference type="ARBA" id="ARBA00004726"/>
    </source>
</evidence>
<dbReference type="GO" id="GO:0009231">
    <property type="term" value="P:riboflavin biosynthetic process"/>
    <property type="evidence" value="ECO:0007669"/>
    <property type="project" value="InterPro"/>
</dbReference>
<dbReference type="GO" id="GO:0008531">
    <property type="term" value="F:riboflavin kinase activity"/>
    <property type="evidence" value="ECO:0007669"/>
    <property type="project" value="UniProtKB-UniRule"/>
</dbReference>
<keyword evidence="8 15" id="KW-0547">Nucleotide-binding</keyword>
<dbReference type="Gene3D" id="3.40.50.620">
    <property type="entry name" value="HUPs"/>
    <property type="match status" value="1"/>
</dbReference>
<sequence length="312" mass="35792">MKIIEFRRSISKKTAVAIGMFDGVHLGHKVLISQLLSKSEEKNLCPVIYTFSNHPIKEARRKLLTTLNEKLYIFEKLNVENVYIADLEANLMEMSPEEFVREELVKTLNCKFVVIGEDFRFGYKKSGDANTLKELGQIYNFDVIIANKVLKDGVAISSSLIHDLILNGSIEEGNNLLGHPYFIQGTVEKGKGLGRHLGFPTANLNYENGNKLLPKNGVYITIGNYNGTLLKGVTNVGFNPTFEEKKNIKIESHFLDVEYNFYGKFLRLYFIKRLRDEIKYEKVQDLRNQVMIDIESTREFFKDNPIESIHII</sequence>
<dbReference type="CDD" id="cd02064">
    <property type="entry name" value="FAD_synthetase_N"/>
    <property type="match status" value="1"/>
</dbReference>
<dbReference type="NCBIfam" id="TIGR00083">
    <property type="entry name" value="ribF"/>
    <property type="match status" value="1"/>
</dbReference>
<dbReference type="GO" id="GO:0009398">
    <property type="term" value="P:FMN biosynthetic process"/>
    <property type="evidence" value="ECO:0007669"/>
    <property type="project" value="UniProtKB-UniRule"/>
</dbReference>
<feature type="domain" description="Riboflavin kinase" evidence="16">
    <location>
        <begin position="176"/>
        <end position="302"/>
    </location>
</feature>
<dbReference type="RefSeq" id="WP_424586547.1">
    <property type="nucleotide sequence ID" value="NZ_JBNAUB010000004.1"/>
</dbReference>
<dbReference type="InterPro" id="IPR015865">
    <property type="entry name" value="Riboflavin_kinase_bac/euk"/>
</dbReference>
<evidence type="ECO:0000256" key="3">
    <source>
        <dbReference type="ARBA" id="ARBA00005201"/>
    </source>
</evidence>
<dbReference type="EMBL" id="PNIL01000005">
    <property type="protein sequence ID" value="PMP68827.1"/>
    <property type="molecule type" value="Genomic_DNA"/>
</dbReference>
<dbReference type="PANTHER" id="PTHR22749:SF6">
    <property type="entry name" value="RIBOFLAVIN KINASE"/>
    <property type="match status" value="1"/>
</dbReference>
<keyword evidence="6 15" id="KW-0808">Transferase</keyword>
<dbReference type="FunFam" id="3.40.50.620:FF:000021">
    <property type="entry name" value="Riboflavin biosynthesis protein"/>
    <property type="match status" value="1"/>
</dbReference>
<dbReference type="SUPFAM" id="SSF52374">
    <property type="entry name" value="Nucleotidylyl transferase"/>
    <property type="match status" value="1"/>
</dbReference>
<dbReference type="Proteomes" id="UP000237040">
    <property type="component" value="Unassembled WGS sequence"/>
</dbReference>
<evidence type="ECO:0000256" key="5">
    <source>
        <dbReference type="ARBA" id="ARBA00022643"/>
    </source>
</evidence>
<accession>A0A2J6WFV3</accession>
<dbReference type="SUPFAM" id="SSF82114">
    <property type="entry name" value="Riboflavin kinase-like"/>
    <property type="match status" value="1"/>
</dbReference>
<evidence type="ECO:0000259" key="16">
    <source>
        <dbReference type="SMART" id="SM00904"/>
    </source>
</evidence>
<gene>
    <name evidence="17" type="ORF">C0189_00265</name>
</gene>
<dbReference type="NCBIfam" id="NF004162">
    <property type="entry name" value="PRK05627.1-5"/>
    <property type="match status" value="1"/>
</dbReference>
<evidence type="ECO:0000313" key="17">
    <source>
        <dbReference type="EMBL" id="PMP68827.1"/>
    </source>
</evidence>
<evidence type="ECO:0000256" key="9">
    <source>
        <dbReference type="ARBA" id="ARBA00022777"/>
    </source>
</evidence>
<dbReference type="InterPro" id="IPR015864">
    <property type="entry name" value="FAD_synthase"/>
</dbReference>
<evidence type="ECO:0000256" key="15">
    <source>
        <dbReference type="PIRNR" id="PIRNR004491"/>
    </source>
</evidence>
<organism evidence="17 18">
    <name type="scientific">Caldisericum exile</name>
    <dbReference type="NCBI Taxonomy" id="693075"/>
    <lineage>
        <taxon>Bacteria</taxon>
        <taxon>Pseudomonadati</taxon>
        <taxon>Caldisericota/Cryosericota group</taxon>
        <taxon>Caldisericota</taxon>
        <taxon>Caldisericia</taxon>
        <taxon>Caldisericales</taxon>
        <taxon>Caldisericaceae</taxon>
        <taxon>Caldisericum</taxon>
    </lineage>
</organism>
<evidence type="ECO:0000256" key="12">
    <source>
        <dbReference type="ARBA" id="ARBA00023268"/>
    </source>
</evidence>
<evidence type="ECO:0000256" key="4">
    <source>
        <dbReference type="ARBA" id="ARBA00022630"/>
    </source>
</evidence>
<evidence type="ECO:0000256" key="11">
    <source>
        <dbReference type="ARBA" id="ARBA00022840"/>
    </source>
</evidence>
<dbReference type="Pfam" id="PF06574">
    <property type="entry name" value="FAD_syn"/>
    <property type="match status" value="1"/>
</dbReference>
<evidence type="ECO:0000256" key="1">
    <source>
        <dbReference type="ARBA" id="ARBA00002121"/>
    </source>
</evidence>
<evidence type="ECO:0000256" key="13">
    <source>
        <dbReference type="ARBA" id="ARBA00047880"/>
    </source>
</evidence>
<dbReference type="GO" id="GO:0006747">
    <property type="term" value="P:FAD biosynthetic process"/>
    <property type="evidence" value="ECO:0007669"/>
    <property type="project" value="UniProtKB-UniRule"/>
</dbReference>
<dbReference type="EC" id="2.7.7.2" evidence="15"/>
<keyword evidence="11 15" id="KW-0067">ATP-binding</keyword>
<keyword evidence="5 15" id="KW-0288">FMN</keyword>
<keyword evidence="9 15" id="KW-0418">Kinase</keyword>
<evidence type="ECO:0000256" key="14">
    <source>
        <dbReference type="ARBA" id="ARBA00049494"/>
    </source>
</evidence>